<name>A0A0E9W0J5_ANGAN</name>
<dbReference type="EMBL" id="GBXM01025492">
    <property type="protein sequence ID" value="JAH83085.1"/>
    <property type="molecule type" value="Transcribed_RNA"/>
</dbReference>
<accession>A0A0E9W0J5</accession>
<sequence>MRITGALSQLEP</sequence>
<reference evidence="1" key="2">
    <citation type="journal article" date="2015" name="Fish Shellfish Immunol.">
        <title>Early steps in the European eel (Anguilla anguilla)-Vibrio vulnificus interaction in the gills: Role of the RtxA13 toxin.</title>
        <authorList>
            <person name="Callol A."/>
            <person name="Pajuelo D."/>
            <person name="Ebbesson L."/>
            <person name="Teles M."/>
            <person name="MacKenzie S."/>
            <person name="Amaro C."/>
        </authorList>
    </citation>
    <scope>NUCLEOTIDE SEQUENCE</scope>
</reference>
<reference evidence="1" key="1">
    <citation type="submission" date="2014-11" db="EMBL/GenBank/DDBJ databases">
        <authorList>
            <person name="Amaro Gonzalez C."/>
        </authorList>
    </citation>
    <scope>NUCLEOTIDE SEQUENCE</scope>
</reference>
<proteinExistence type="predicted"/>
<organism evidence="1">
    <name type="scientific">Anguilla anguilla</name>
    <name type="common">European freshwater eel</name>
    <name type="synonym">Muraena anguilla</name>
    <dbReference type="NCBI Taxonomy" id="7936"/>
    <lineage>
        <taxon>Eukaryota</taxon>
        <taxon>Metazoa</taxon>
        <taxon>Chordata</taxon>
        <taxon>Craniata</taxon>
        <taxon>Vertebrata</taxon>
        <taxon>Euteleostomi</taxon>
        <taxon>Actinopterygii</taxon>
        <taxon>Neopterygii</taxon>
        <taxon>Teleostei</taxon>
        <taxon>Anguilliformes</taxon>
        <taxon>Anguillidae</taxon>
        <taxon>Anguilla</taxon>
    </lineage>
</organism>
<evidence type="ECO:0000313" key="1">
    <source>
        <dbReference type="EMBL" id="JAH83085.1"/>
    </source>
</evidence>
<protein>
    <submittedName>
        <fullName evidence="1">Uncharacterized protein</fullName>
    </submittedName>
</protein>